<protein>
    <submittedName>
        <fullName evidence="1">Allantoate amidohydrolase</fullName>
    </submittedName>
</protein>
<gene>
    <name evidence="1" type="ORF">NS115_23360</name>
</gene>
<comment type="caution">
    <text evidence="1">The sequence shown here is derived from an EMBL/GenBank/DDBJ whole genome shotgun (WGS) entry which is preliminary data.</text>
</comment>
<organism evidence="1 2">
    <name type="scientific">Paenibacillus jamilae</name>
    <dbReference type="NCBI Taxonomy" id="114136"/>
    <lineage>
        <taxon>Bacteria</taxon>
        <taxon>Bacillati</taxon>
        <taxon>Bacillota</taxon>
        <taxon>Bacilli</taxon>
        <taxon>Bacillales</taxon>
        <taxon>Paenibacillaceae</taxon>
        <taxon>Paenibacillus</taxon>
    </lineage>
</organism>
<evidence type="ECO:0000313" key="2">
    <source>
        <dbReference type="Proteomes" id="UP000074866"/>
    </source>
</evidence>
<keyword evidence="2" id="KW-1185">Reference proteome</keyword>
<evidence type="ECO:0000313" key="1">
    <source>
        <dbReference type="EMBL" id="KTS77470.1"/>
    </source>
</evidence>
<accession>A0ACC4ZNS7</accession>
<dbReference type="Proteomes" id="UP000074866">
    <property type="component" value="Unassembled WGS sequence"/>
</dbReference>
<name>A0ACC4ZNS7_9BACL</name>
<reference evidence="1 2" key="1">
    <citation type="journal article" date="2016" name="Front. Microbiol.">
        <title>Genomic Resource of Rice Seed Associated Bacteria.</title>
        <authorList>
            <person name="Midha S."/>
            <person name="Bansal K."/>
            <person name="Sharma S."/>
            <person name="Kumar N."/>
            <person name="Patil P.P."/>
            <person name="Chaudhry V."/>
            <person name="Patil P.B."/>
        </authorList>
    </citation>
    <scope>NUCLEOTIDE SEQUENCE [LARGE SCALE GENOMIC DNA]</scope>
    <source>
        <strain evidence="1 2">NS115</strain>
    </source>
</reference>
<proteinExistence type="predicted"/>
<sequence length="398" mass="44681">MVEWLASFGKTNTNGVTRQLYSKEWTLAQEALKSRMESVGLNAYYDDVGNLFGRLTGTHTHSACILTGSHIDTVIDGGKYDGAYGVIAGLIALEYLYKHYGLPRKTIEVVSLCEEEGSRFPMTYWGSGSITGIKSYEDVCKLRDLDGISFVDAMNNAGFGQGKYLHPKRENIDCFLELHIEQGEILEREQRQIGIVSHIVGQRRYTITIIGESNHAGTTPMVWRKDALHTASELIQTLMQRTTETSLDLVSTVGQIEVEPNLSNVIPKKVTFSMDIRHSNEHVLNTFCNEIFREFEQIVGKHGTQLTIHNWMNELPVKMDEALNKIAGSILEKEKVPFKKMSSGAGHDSQVFGRICPTLLLFVPSHKGISHSPYEHTKTEDLVKGIELLIKILFELAY</sequence>
<dbReference type="EMBL" id="LDRX01000183">
    <property type="protein sequence ID" value="KTS77470.1"/>
    <property type="molecule type" value="Genomic_DNA"/>
</dbReference>